<reference evidence="1 2" key="1">
    <citation type="submission" date="2020-07" db="EMBL/GenBank/DDBJ databases">
        <title>Sequencing the genomes of 1000 actinobacteria strains.</title>
        <authorList>
            <person name="Klenk H.-P."/>
        </authorList>
    </citation>
    <scope>NUCLEOTIDE SEQUENCE [LARGE SCALE GENOMIC DNA]</scope>
    <source>
        <strain evidence="1 2">DSM 21349</strain>
    </source>
</reference>
<gene>
    <name evidence="1" type="ORF">FB382_002523</name>
</gene>
<evidence type="ECO:0000313" key="2">
    <source>
        <dbReference type="Proteomes" id="UP000580910"/>
    </source>
</evidence>
<name>A0A7W3J0Z3_9ACTN</name>
<dbReference type="AlphaFoldDB" id="A0A7W3J0Z3"/>
<comment type="caution">
    <text evidence="1">The sequence shown here is derived from an EMBL/GenBank/DDBJ whole genome shotgun (WGS) entry which is preliminary data.</text>
</comment>
<dbReference type="Proteomes" id="UP000580910">
    <property type="component" value="Unassembled WGS sequence"/>
</dbReference>
<dbReference type="EMBL" id="JACGXA010000001">
    <property type="protein sequence ID" value="MBA8804232.1"/>
    <property type="molecule type" value="Genomic_DNA"/>
</dbReference>
<sequence>MNLWKSLHRHLTQWPVESQQVARRNAMIASTALAQRRAERDEVEDFLAGLTGSAGGSPAAEVAAQAAL</sequence>
<dbReference type="RefSeq" id="WP_182539627.1">
    <property type="nucleotide sequence ID" value="NZ_JACGXA010000001.1"/>
</dbReference>
<organism evidence="1 2">
    <name type="scientific">Nocardioides ginsengisegetis</name>
    <dbReference type="NCBI Taxonomy" id="661491"/>
    <lineage>
        <taxon>Bacteria</taxon>
        <taxon>Bacillati</taxon>
        <taxon>Actinomycetota</taxon>
        <taxon>Actinomycetes</taxon>
        <taxon>Propionibacteriales</taxon>
        <taxon>Nocardioidaceae</taxon>
        <taxon>Nocardioides</taxon>
    </lineage>
</organism>
<protein>
    <submittedName>
        <fullName evidence="1">Uncharacterized protein</fullName>
    </submittedName>
</protein>
<proteinExistence type="predicted"/>
<accession>A0A7W3J0Z3</accession>
<keyword evidence="2" id="KW-1185">Reference proteome</keyword>
<evidence type="ECO:0000313" key="1">
    <source>
        <dbReference type="EMBL" id="MBA8804232.1"/>
    </source>
</evidence>